<dbReference type="EMBL" id="JAIRAU010000027">
    <property type="protein sequence ID" value="MBZ5711758.1"/>
    <property type="molecule type" value="Genomic_DNA"/>
</dbReference>
<sequence length="296" mass="31489">MHWIEREAPGLTTALAERLGRRAGSIFNAMGATACEAVAGRMIAALAADLRAGKDTAGREAMLGLIQQHAGAGLGYADLRNLATTLRALVLASLAAAPEVEAAERQRVDDWLFQLVLVGAMRFVAHREQVFQEQAAQLEVRQLESQLEELKAAYDEKTHLLETIRQASTPIAPVYPGILALPLVGMFDAQRAQLLTERLLQAITDARASVVILDISGVPVFDTEAAQLILRTAGAVRLLGTEMILVGVSPAIAQTIVGLGVDLAGLKTLSSLQDGLAHALALRRLQIAPMAASGKR</sequence>
<dbReference type="InterPro" id="IPR002645">
    <property type="entry name" value="STAS_dom"/>
</dbReference>
<dbReference type="PANTHER" id="PTHR33745">
    <property type="entry name" value="RSBT ANTAGONIST PROTEIN RSBS-RELATED"/>
    <property type="match status" value="1"/>
</dbReference>
<organism evidence="3 4">
    <name type="scientific">Nannocystis pusilla</name>
    <dbReference type="NCBI Taxonomy" id="889268"/>
    <lineage>
        <taxon>Bacteria</taxon>
        <taxon>Pseudomonadati</taxon>
        <taxon>Myxococcota</taxon>
        <taxon>Polyangia</taxon>
        <taxon>Nannocystales</taxon>
        <taxon>Nannocystaceae</taxon>
        <taxon>Nannocystis</taxon>
    </lineage>
</organism>
<dbReference type="Pfam" id="PF01740">
    <property type="entry name" value="STAS"/>
    <property type="match status" value="1"/>
</dbReference>
<dbReference type="CDD" id="cd07041">
    <property type="entry name" value="STAS_RsbR_RsbS_like"/>
    <property type="match status" value="1"/>
</dbReference>
<dbReference type="PROSITE" id="PS50801">
    <property type="entry name" value="STAS"/>
    <property type="match status" value="1"/>
</dbReference>
<accession>A0ABS7TU50</accession>
<evidence type="ECO:0000259" key="2">
    <source>
        <dbReference type="PROSITE" id="PS50801"/>
    </source>
</evidence>
<dbReference type="RefSeq" id="WP_224193519.1">
    <property type="nucleotide sequence ID" value="NZ_JAIRAU010000027.1"/>
</dbReference>
<reference evidence="3" key="1">
    <citation type="submission" date="2021-08" db="EMBL/GenBank/DDBJ databases">
        <authorList>
            <person name="Stevens D.C."/>
        </authorList>
    </citation>
    <scope>NUCLEOTIDE SEQUENCE</scope>
    <source>
        <strain evidence="3">DSM 53165</strain>
    </source>
</reference>
<dbReference type="SUPFAM" id="SSF52091">
    <property type="entry name" value="SpoIIaa-like"/>
    <property type="match status" value="1"/>
</dbReference>
<feature type="domain" description="STAS" evidence="2">
    <location>
        <begin position="168"/>
        <end position="279"/>
    </location>
</feature>
<feature type="coiled-coil region" evidence="1">
    <location>
        <begin position="133"/>
        <end position="167"/>
    </location>
</feature>
<evidence type="ECO:0000313" key="4">
    <source>
        <dbReference type="Proteomes" id="UP001139031"/>
    </source>
</evidence>
<keyword evidence="1" id="KW-0175">Coiled coil</keyword>
<gene>
    <name evidence="3" type="ORF">K7C98_21155</name>
</gene>
<proteinExistence type="predicted"/>
<keyword evidence="4" id="KW-1185">Reference proteome</keyword>
<evidence type="ECO:0000256" key="1">
    <source>
        <dbReference type="SAM" id="Coils"/>
    </source>
</evidence>
<evidence type="ECO:0000313" key="3">
    <source>
        <dbReference type="EMBL" id="MBZ5711758.1"/>
    </source>
</evidence>
<dbReference type="PANTHER" id="PTHR33745:SF1">
    <property type="entry name" value="RSBT ANTAGONIST PROTEIN RSBS"/>
    <property type="match status" value="1"/>
</dbReference>
<protein>
    <submittedName>
        <fullName evidence="3">STAS domain-containing protein</fullName>
    </submittedName>
</protein>
<name>A0ABS7TU50_9BACT</name>
<dbReference type="InterPro" id="IPR051932">
    <property type="entry name" value="Bact_StressResp_Reg"/>
</dbReference>
<dbReference type="InterPro" id="IPR036513">
    <property type="entry name" value="STAS_dom_sf"/>
</dbReference>
<dbReference type="Proteomes" id="UP001139031">
    <property type="component" value="Unassembled WGS sequence"/>
</dbReference>
<dbReference type="PROSITE" id="PS51257">
    <property type="entry name" value="PROKAR_LIPOPROTEIN"/>
    <property type="match status" value="1"/>
</dbReference>
<comment type="caution">
    <text evidence="3">The sequence shown here is derived from an EMBL/GenBank/DDBJ whole genome shotgun (WGS) entry which is preliminary data.</text>
</comment>
<dbReference type="Gene3D" id="3.30.750.24">
    <property type="entry name" value="STAS domain"/>
    <property type="match status" value="1"/>
</dbReference>